<organism evidence="2 3">
    <name type="scientific">Candidatus Thermochlorobacter aerophilus</name>
    <dbReference type="NCBI Taxonomy" id="1868324"/>
    <lineage>
        <taxon>Bacteria</taxon>
        <taxon>Pseudomonadati</taxon>
        <taxon>Chlorobiota</taxon>
        <taxon>Chlorobiia</taxon>
        <taxon>Chlorobiales</taxon>
        <taxon>Candidatus Thermochlorobacteriaceae</taxon>
        <taxon>Candidatus Thermochlorobacter</taxon>
    </lineage>
</organism>
<dbReference type="Pfam" id="PF13424">
    <property type="entry name" value="TPR_12"/>
    <property type="match status" value="2"/>
</dbReference>
<dbReference type="PANTHER" id="PTHR10098">
    <property type="entry name" value="RAPSYN-RELATED"/>
    <property type="match status" value="1"/>
</dbReference>
<dbReference type="Proteomes" id="UP000266389">
    <property type="component" value="Unassembled WGS sequence"/>
</dbReference>
<dbReference type="SUPFAM" id="SSF48452">
    <property type="entry name" value="TPR-like"/>
    <property type="match status" value="1"/>
</dbReference>
<dbReference type="EMBL" id="PHFL01000065">
    <property type="protein sequence ID" value="RFM23427.1"/>
    <property type="molecule type" value="Genomic_DNA"/>
</dbReference>
<evidence type="ECO:0000256" key="1">
    <source>
        <dbReference type="PROSITE-ProRule" id="PRU00339"/>
    </source>
</evidence>
<dbReference type="Gene3D" id="1.25.40.10">
    <property type="entry name" value="Tetratricopeptide repeat domain"/>
    <property type="match status" value="2"/>
</dbReference>
<name>A0A395LXZ5_9BACT</name>
<dbReference type="PROSITE" id="PS50293">
    <property type="entry name" value="TPR_REGION"/>
    <property type="match status" value="1"/>
</dbReference>
<gene>
    <name evidence="2" type="ORF">D0433_10865</name>
</gene>
<feature type="repeat" description="TPR" evidence="1">
    <location>
        <begin position="284"/>
        <end position="317"/>
    </location>
</feature>
<reference evidence="2 3" key="1">
    <citation type="journal article" date="2011" name="ISME J.">
        <title>Community ecology of hot spring cyanobacterial mats: predominant populations and their functional potential.</title>
        <authorList>
            <person name="Klatt C.G."/>
            <person name="Wood J.M."/>
            <person name="Rusch D.B."/>
            <person name="Bateson M.M."/>
            <person name="Hamamura N."/>
            <person name="Heidelberg J.F."/>
            <person name="Grossman A.R."/>
            <person name="Bhaya D."/>
            <person name="Cohan F.M."/>
            <person name="Kuhl M."/>
            <person name="Bryant D.A."/>
            <person name="Ward D.M."/>
        </authorList>
    </citation>
    <scope>NUCLEOTIDE SEQUENCE [LARGE SCALE GENOMIC DNA]</scope>
    <source>
        <strain evidence="2">OS</strain>
    </source>
</reference>
<dbReference type="SMART" id="SM00028">
    <property type="entry name" value="TPR"/>
    <property type="match status" value="5"/>
</dbReference>
<dbReference type="PROSITE" id="PS50005">
    <property type="entry name" value="TPR"/>
    <property type="match status" value="2"/>
</dbReference>
<dbReference type="PANTHER" id="PTHR10098:SF108">
    <property type="entry name" value="TETRATRICOPEPTIDE REPEAT PROTEIN 28"/>
    <property type="match status" value="1"/>
</dbReference>
<proteinExistence type="predicted"/>
<dbReference type="AlphaFoldDB" id="A0A395LXZ5"/>
<dbReference type="InterPro" id="IPR011990">
    <property type="entry name" value="TPR-like_helical_dom_sf"/>
</dbReference>
<dbReference type="InterPro" id="IPR019734">
    <property type="entry name" value="TPR_rpt"/>
</dbReference>
<accession>A0A395LXZ5</accession>
<evidence type="ECO:0000313" key="3">
    <source>
        <dbReference type="Proteomes" id="UP000266389"/>
    </source>
</evidence>
<keyword evidence="1" id="KW-0802">TPR repeat</keyword>
<feature type="repeat" description="TPR" evidence="1">
    <location>
        <begin position="324"/>
        <end position="357"/>
    </location>
</feature>
<protein>
    <submittedName>
        <fullName evidence="2">Tetratricopeptide repeat protein</fullName>
    </submittedName>
</protein>
<sequence>MRQLLTREHLNQIFAEAKSAERSSGCKIWAIKVNSPVQRVKIVAQLIQAAERAKLVACEISLALQPTIFQQIDRALAKSQGHIDCIVVNGYVPSAKDALTEEQVCQVLEAFARTVQPRFVSSAIFCLPVFLLDLVYRKAPSFWRSISAHIIDLRLASELPRELAYNYPSATTEPPDARTKRIHLLEQQLTEIRQRYKATPQDQIPTMLLLAQAYFDDRQYEKAFEVYNDLLLLLNAPEDLAHRALVLHRLGTILHLWGYYEKSLQHYRDSLALYTKADNVPGAAELLHQIGLLYQDLGEFDKAIDYYSRSIAHNRELQNSNASAGTLLNLGMVYEEIGLHVKAVEHYREAFELFRQRNNLQGMGLALWHAGEVYAERGLYKDAAKYYFAAQTLFERFSNPYLAVVKKHLAELEHTIGKHEYEQLIQSLRSRSGSKNSATSPTAS</sequence>
<comment type="caution">
    <text evidence="2">The sequence shown here is derived from an EMBL/GenBank/DDBJ whole genome shotgun (WGS) entry which is preliminary data.</text>
</comment>
<evidence type="ECO:0000313" key="2">
    <source>
        <dbReference type="EMBL" id="RFM23427.1"/>
    </source>
</evidence>